<feature type="domain" description="PX" evidence="13">
    <location>
        <begin position="8"/>
        <end position="137"/>
    </location>
</feature>
<dbReference type="CDD" id="cd06093">
    <property type="entry name" value="PX_domain"/>
    <property type="match status" value="1"/>
</dbReference>
<reference evidence="14 15" key="1">
    <citation type="submission" date="2016-05" db="EMBL/GenBank/DDBJ databases">
        <title>First whole genome sequencing of Entamoeba histolytica HM1:IMSS-clone-6.</title>
        <authorList>
            <person name="Mukherjee Avik.K."/>
            <person name="Izumyama S."/>
            <person name="Nakada-Tsukui K."/>
            <person name="Nozaki T."/>
        </authorList>
    </citation>
    <scope>NUCLEOTIDE SEQUENCE [LARGE SCALE GENOMIC DNA]</scope>
    <source>
        <strain evidence="14 15">HM1:IMSS clone 6</strain>
    </source>
</reference>
<proteinExistence type="inferred from homology"/>
<dbReference type="Pfam" id="PF00787">
    <property type="entry name" value="PX"/>
    <property type="match status" value="1"/>
</dbReference>
<comment type="similarity">
    <text evidence="4">Belongs to the sorting nexin family.</text>
</comment>
<organism evidence="14 15">
    <name type="scientific">Entamoeba histolytica</name>
    <dbReference type="NCBI Taxonomy" id="5759"/>
    <lineage>
        <taxon>Eukaryota</taxon>
        <taxon>Amoebozoa</taxon>
        <taxon>Evosea</taxon>
        <taxon>Archamoebae</taxon>
        <taxon>Mastigamoebida</taxon>
        <taxon>Entamoebidae</taxon>
        <taxon>Entamoeba</taxon>
    </lineage>
</organism>
<dbReference type="PROSITE" id="PS50195">
    <property type="entry name" value="PX"/>
    <property type="match status" value="1"/>
</dbReference>
<evidence type="ECO:0000256" key="2">
    <source>
        <dbReference type="ARBA" id="ARBA00004255"/>
    </source>
</evidence>
<dbReference type="PANTHER" id="PTHR45963">
    <property type="entry name" value="RE52028P"/>
    <property type="match status" value="1"/>
</dbReference>
<evidence type="ECO:0000256" key="3">
    <source>
        <dbReference type="ARBA" id="ARBA00004496"/>
    </source>
</evidence>
<evidence type="ECO:0000313" key="15">
    <source>
        <dbReference type="Proteomes" id="UP000078387"/>
    </source>
</evidence>
<keyword evidence="9" id="KW-0333">Golgi apparatus</keyword>
<gene>
    <name evidence="14" type="ORF">CL6EHI_004400</name>
</gene>
<dbReference type="EMBL" id="BDEQ01000001">
    <property type="protein sequence ID" value="GAT93961.1"/>
    <property type="molecule type" value="Genomic_DNA"/>
</dbReference>
<dbReference type="OMA" id="NMYTDYE"/>
<dbReference type="InterPro" id="IPR051074">
    <property type="entry name" value="Sorting_Nexin"/>
</dbReference>
<evidence type="ECO:0000256" key="12">
    <source>
        <dbReference type="ARBA" id="ARBA00025533"/>
    </source>
</evidence>
<dbReference type="Gene3D" id="3.30.1520.10">
    <property type="entry name" value="Phox-like domain"/>
    <property type="match status" value="1"/>
</dbReference>
<dbReference type="GO" id="GO:0030904">
    <property type="term" value="C:retromer complex"/>
    <property type="evidence" value="ECO:0007669"/>
    <property type="project" value="TreeGrafter"/>
</dbReference>
<dbReference type="VEuPathDB" id="AmoebaDB:EHI7A_131690"/>
<dbReference type="InterPro" id="IPR036871">
    <property type="entry name" value="PX_dom_sf"/>
</dbReference>
<comment type="function">
    <text evidence="12">Required for retention of late Golgi membrane proteins. Component of the retrieval machinery that functions by direct interaction with the cytosolic tails of certain TGN membrane proteins during the sorting/budding process at the prevacuolar compartment. Binds phosphatidylinositol 3-phosphate (PtdIns(P3)).</text>
</comment>
<evidence type="ECO:0000256" key="11">
    <source>
        <dbReference type="ARBA" id="ARBA00023136"/>
    </source>
</evidence>
<keyword evidence="7" id="KW-0963">Cytoplasm</keyword>
<accession>A0A5K1TXM6</accession>
<keyword evidence="8" id="KW-0653">Protein transport</keyword>
<dbReference type="VEuPathDB" id="AmoebaDB:EHI8A_126750"/>
<evidence type="ECO:0000259" key="13">
    <source>
        <dbReference type="PROSITE" id="PS50195"/>
    </source>
</evidence>
<dbReference type="GO" id="GO:0000139">
    <property type="term" value="C:Golgi membrane"/>
    <property type="evidence" value="ECO:0007669"/>
    <property type="project" value="UniProtKB-SubCell"/>
</dbReference>
<evidence type="ECO:0000313" key="14">
    <source>
        <dbReference type="EMBL" id="GAT93961.1"/>
    </source>
</evidence>
<dbReference type="Proteomes" id="UP000078387">
    <property type="component" value="Unassembled WGS sequence"/>
</dbReference>
<evidence type="ECO:0000256" key="5">
    <source>
        <dbReference type="ARBA" id="ARBA00020436"/>
    </source>
</evidence>
<protein>
    <recommendedName>
        <fullName evidence="5">Sorting nexin-3</fullName>
    </recommendedName>
</protein>
<dbReference type="GO" id="GO:0032266">
    <property type="term" value="F:phosphatidylinositol-3-phosphate binding"/>
    <property type="evidence" value="ECO:0007669"/>
    <property type="project" value="TreeGrafter"/>
</dbReference>
<dbReference type="GO" id="GO:0031901">
    <property type="term" value="C:early endosome membrane"/>
    <property type="evidence" value="ECO:0007669"/>
    <property type="project" value="TreeGrafter"/>
</dbReference>
<evidence type="ECO:0000256" key="8">
    <source>
        <dbReference type="ARBA" id="ARBA00022927"/>
    </source>
</evidence>
<dbReference type="VEuPathDB" id="AmoebaDB:EHI5A_021770"/>
<dbReference type="SUPFAM" id="SSF64268">
    <property type="entry name" value="PX domain"/>
    <property type="match status" value="1"/>
</dbReference>
<dbReference type="InterPro" id="IPR001683">
    <property type="entry name" value="PX_dom"/>
</dbReference>
<keyword evidence="10" id="KW-0446">Lipid-binding</keyword>
<evidence type="ECO:0000256" key="10">
    <source>
        <dbReference type="ARBA" id="ARBA00023121"/>
    </source>
</evidence>
<comment type="subcellular location">
    <subcellularLocation>
        <location evidence="3">Cytoplasm</location>
    </subcellularLocation>
    <subcellularLocation>
        <location evidence="2">Golgi apparatus membrane</location>
        <topology evidence="2">Peripheral membrane protein</topology>
        <orientation evidence="2">Cytoplasmic side</orientation>
    </subcellularLocation>
    <subcellularLocation>
        <location evidence="1">Prevacuolar compartment membrane</location>
        <topology evidence="1">Peripheral membrane protein</topology>
        <orientation evidence="1">Cytoplasmic side</orientation>
    </subcellularLocation>
</comment>
<keyword evidence="11" id="KW-0472">Membrane</keyword>
<dbReference type="AlphaFoldDB" id="A0A5K1TXM6"/>
<evidence type="ECO:0000256" key="1">
    <source>
        <dbReference type="ARBA" id="ARBA00004179"/>
    </source>
</evidence>
<dbReference type="GO" id="GO:0034499">
    <property type="term" value="P:late endosome to Golgi transport"/>
    <property type="evidence" value="ECO:0007669"/>
    <property type="project" value="TreeGrafter"/>
</dbReference>
<evidence type="ECO:0000256" key="4">
    <source>
        <dbReference type="ARBA" id="ARBA00010883"/>
    </source>
</evidence>
<dbReference type="PANTHER" id="PTHR45963:SF2">
    <property type="entry name" value="RE52028P"/>
    <property type="match status" value="1"/>
</dbReference>
<sequence length="141" mass="17009">MSNYAQYEYLDISVSDPQLRRDDKGEYTVYKVHFDTTFEEYKIKTKDVYRRYSQFVELKRQLEIRFEEKKDKMAKFGTIPPLPGDTIFSLFGRGRFDPAFVDDRCKKLDAWIKAICAHNMLRFEKVFISFLEQDNWEVTSW</sequence>
<name>A0A5K1TXM6_ENTHI</name>
<comment type="caution">
    <text evidence="14">The sequence shown here is derived from an EMBL/GenBank/DDBJ whole genome shotgun (WGS) entry which is preliminary data.</text>
</comment>
<dbReference type="GO" id="GO:0015031">
    <property type="term" value="P:protein transport"/>
    <property type="evidence" value="ECO:0007669"/>
    <property type="project" value="UniProtKB-KW"/>
</dbReference>
<evidence type="ECO:0000256" key="7">
    <source>
        <dbReference type="ARBA" id="ARBA00022490"/>
    </source>
</evidence>
<dbReference type="VEuPathDB" id="AmoebaDB:EHI_004400"/>
<dbReference type="VEuPathDB" id="AmoebaDB:KM1_199130"/>
<dbReference type="SMART" id="SM00312">
    <property type="entry name" value="PX"/>
    <property type="match status" value="1"/>
</dbReference>
<evidence type="ECO:0000256" key="9">
    <source>
        <dbReference type="ARBA" id="ARBA00023034"/>
    </source>
</evidence>
<keyword evidence="6" id="KW-0813">Transport</keyword>
<dbReference type="GO" id="GO:0032456">
    <property type="term" value="P:endocytic recycling"/>
    <property type="evidence" value="ECO:0007669"/>
    <property type="project" value="TreeGrafter"/>
</dbReference>
<evidence type="ECO:0000256" key="6">
    <source>
        <dbReference type="ARBA" id="ARBA00022448"/>
    </source>
</evidence>